<dbReference type="AlphaFoldDB" id="A0A4R7ZMA6"/>
<dbReference type="InterPro" id="IPR012551">
    <property type="entry name" value="DUF1707_SHOCT-like"/>
</dbReference>
<feature type="region of interest" description="Disordered" evidence="1">
    <location>
        <begin position="76"/>
        <end position="100"/>
    </location>
</feature>
<organism evidence="4 5">
    <name type="scientific">Kribbella kalugense</name>
    <dbReference type="NCBI Taxonomy" id="2512221"/>
    <lineage>
        <taxon>Bacteria</taxon>
        <taxon>Bacillati</taxon>
        <taxon>Actinomycetota</taxon>
        <taxon>Actinomycetes</taxon>
        <taxon>Propionibacteriales</taxon>
        <taxon>Kribbellaceae</taxon>
        <taxon>Kribbella</taxon>
    </lineage>
</organism>
<dbReference type="Pfam" id="PF08044">
    <property type="entry name" value="DUF1707"/>
    <property type="match status" value="1"/>
</dbReference>
<feature type="domain" description="DUF1707" evidence="3">
    <location>
        <begin position="117"/>
        <end position="157"/>
    </location>
</feature>
<keyword evidence="2" id="KW-0812">Transmembrane</keyword>
<evidence type="ECO:0000313" key="5">
    <source>
        <dbReference type="Proteomes" id="UP000295447"/>
    </source>
</evidence>
<sequence>MKDPRVERLVLRYLEGRALSRAELVRFTGTTDLQVQAVLDELIGTAHVVRRPQDIGPADYELTPAGVERLAQVGRLTASPAPATKRPATAKRPPVVKRRPPLRRPTAAVLTEHEWELCSEALTQYYALGRIDKADLARRTHLLYVARTRDDLDAIFVGQPMPDLPKPVRSAPAPPTPILTSQASSAAPARTAKFAAEPEPLDRQLIVNLAKSLAVGLLFTGIVIATGPSLVILLAILVVTGGNMFRTYRTWAKKRRSG</sequence>
<feature type="compositionally biased region" description="Low complexity" evidence="1">
    <location>
        <begin position="77"/>
        <end position="93"/>
    </location>
</feature>
<evidence type="ECO:0000259" key="3">
    <source>
        <dbReference type="Pfam" id="PF08044"/>
    </source>
</evidence>
<keyword evidence="2" id="KW-1133">Transmembrane helix</keyword>
<feature type="transmembrane region" description="Helical" evidence="2">
    <location>
        <begin position="213"/>
        <end position="239"/>
    </location>
</feature>
<reference evidence="4 5" key="1">
    <citation type="submission" date="2019-03" db="EMBL/GenBank/DDBJ databases">
        <title>Genomic Encyclopedia of Type Strains, Phase III (KMG-III): the genomes of soil and plant-associated and newly described type strains.</title>
        <authorList>
            <person name="Whitman W."/>
        </authorList>
    </citation>
    <scope>NUCLEOTIDE SEQUENCE [LARGE SCALE GENOMIC DNA]</scope>
    <source>
        <strain evidence="4 5">VKM Ac-2570</strain>
    </source>
</reference>
<name>A0A4R7ZMA6_9ACTN</name>
<keyword evidence="2" id="KW-0472">Membrane</keyword>
<dbReference type="EMBL" id="SODF01000002">
    <property type="protein sequence ID" value="TDW17648.1"/>
    <property type="molecule type" value="Genomic_DNA"/>
</dbReference>
<keyword evidence="5" id="KW-1185">Reference proteome</keyword>
<proteinExistence type="predicted"/>
<evidence type="ECO:0000256" key="1">
    <source>
        <dbReference type="SAM" id="MobiDB-lite"/>
    </source>
</evidence>
<protein>
    <submittedName>
        <fullName evidence="4">Uncharacterized protein DUF1707</fullName>
    </submittedName>
</protein>
<comment type="caution">
    <text evidence="4">The sequence shown here is derived from an EMBL/GenBank/DDBJ whole genome shotgun (WGS) entry which is preliminary data.</text>
</comment>
<gene>
    <name evidence="4" type="ORF">EV650_4223</name>
</gene>
<evidence type="ECO:0000256" key="2">
    <source>
        <dbReference type="SAM" id="Phobius"/>
    </source>
</evidence>
<accession>A0A4R7ZMA6</accession>
<evidence type="ECO:0000313" key="4">
    <source>
        <dbReference type="EMBL" id="TDW17648.1"/>
    </source>
</evidence>
<dbReference type="Proteomes" id="UP000295447">
    <property type="component" value="Unassembled WGS sequence"/>
</dbReference>